<dbReference type="Proteomes" id="UP000614741">
    <property type="component" value="Unassembled WGS sequence"/>
</dbReference>
<feature type="transmembrane region" description="Helical" evidence="1">
    <location>
        <begin position="74"/>
        <end position="92"/>
    </location>
</feature>
<feature type="transmembrane region" description="Helical" evidence="1">
    <location>
        <begin position="253"/>
        <end position="275"/>
    </location>
</feature>
<comment type="caution">
    <text evidence="2">The sequence shown here is derived from an EMBL/GenBank/DDBJ whole genome shotgun (WGS) entry which is preliminary data.</text>
</comment>
<evidence type="ECO:0000256" key="1">
    <source>
        <dbReference type="SAM" id="Phobius"/>
    </source>
</evidence>
<accession>A0ABQ4DM54</accession>
<feature type="transmembrane region" description="Helical" evidence="1">
    <location>
        <begin position="36"/>
        <end position="54"/>
    </location>
</feature>
<proteinExistence type="predicted"/>
<keyword evidence="3" id="KW-1185">Reference proteome</keyword>
<feature type="transmembrane region" description="Helical" evidence="1">
    <location>
        <begin position="113"/>
        <end position="138"/>
    </location>
</feature>
<evidence type="ECO:0008006" key="4">
    <source>
        <dbReference type="Google" id="ProtNLM"/>
    </source>
</evidence>
<feature type="transmembrane region" description="Helical" evidence="1">
    <location>
        <begin position="158"/>
        <end position="179"/>
    </location>
</feature>
<sequence length="283" mass="28694">MPRAARPAATARSGGPGFARVVASEWTKLISLRSPWWTAVVTVVVAGLITYLSASASSVDPGFTPASDLTTGLMLAQIGPLVLGVLVGAGEFRTGAFRTTFTLVPRRWPALAAQVLVVTAFALGIGVLTLAASALALLPPAASRDLPLGLTAGDTPGIMLRTVLFVVGLALVGLALGALLRRTVPALITALVLVIFLPVVLMMVGDPGVDAAGMAAPHQVTVPGAIGAFTPGTAAQLMTTSTSHGPMPGTPDIGPVGGTLVLGAWVVLLLVVAAVRLRVRDVR</sequence>
<gene>
    <name evidence="2" type="ORF">Cph01nite_21950</name>
</gene>
<keyword evidence="1" id="KW-0472">Membrane</keyword>
<dbReference type="EMBL" id="BONP01000012">
    <property type="protein sequence ID" value="GIG40433.1"/>
    <property type="molecule type" value="Genomic_DNA"/>
</dbReference>
<protein>
    <recommendedName>
        <fullName evidence="4">ABC transporter permease</fullName>
    </recommendedName>
</protein>
<evidence type="ECO:0000313" key="3">
    <source>
        <dbReference type="Proteomes" id="UP000614741"/>
    </source>
</evidence>
<keyword evidence="1" id="KW-0812">Transmembrane</keyword>
<feature type="transmembrane region" description="Helical" evidence="1">
    <location>
        <begin position="186"/>
        <end position="204"/>
    </location>
</feature>
<name>A0ABQ4DM54_9CELL</name>
<keyword evidence="1" id="KW-1133">Transmembrane helix</keyword>
<evidence type="ECO:0000313" key="2">
    <source>
        <dbReference type="EMBL" id="GIG40433.1"/>
    </source>
</evidence>
<reference evidence="2 3" key="1">
    <citation type="submission" date="2021-01" db="EMBL/GenBank/DDBJ databases">
        <title>Whole genome shotgun sequence of Cellulomonas phragmiteti NBRC 110785.</title>
        <authorList>
            <person name="Komaki H."/>
            <person name="Tamura T."/>
        </authorList>
    </citation>
    <scope>NUCLEOTIDE SEQUENCE [LARGE SCALE GENOMIC DNA]</scope>
    <source>
        <strain evidence="2 3">NBRC 110785</strain>
    </source>
</reference>
<organism evidence="2 3">
    <name type="scientific">Cellulomonas phragmiteti</name>
    <dbReference type="NCBI Taxonomy" id="478780"/>
    <lineage>
        <taxon>Bacteria</taxon>
        <taxon>Bacillati</taxon>
        <taxon>Actinomycetota</taxon>
        <taxon>Actinomycetes</taxon>
        <taxon>Micrococcales</taxon>
        <taxon>Cellulomonadaceae</taxon>
        <taxon>Cellulomonas</taxon>
    </lineage>
</organism>